<reference evidence="2 3" key="1">
    <citation type="journal article" date="2023" name="Plants (Basel)">
        <title>Bridging the Gap: Combining Genomics and Transcriptomics Approaches to Understand Stylosanthes scabra, an Orphan Legume from the Brazilian Caatinga.</title>
        <authorList>
            <person name="Ferreira-Neto J.R.C."/>
            <person name="da Silva M.D."/>
            <person name="Binneck E."/>
            <person name="de Melo N.F."/>
            <person name="da Silva R.H."/>
            <person name="de Melo A.L.T.M."/>
            <person name="Pandolfi V."/>
            <person name="Bustamante F.O."/>
            <person name="Brasileiro-Vidal A.C."/>
            <person name="Benko-Iseppon A.M."/>
        </authorList>
    </citation>
    <scope>NUCLEOTIDE SEQUENCE [LARGE SCALE GENOMIC DNA]</scope>
    <source>
        <tissue evidence="2">Leaves</tissue>
    </source>
</reference>
<evidence type="ECO:0000313" key="2">
    <source>
        <dbReference type="EMBL" id="MED6220226.1"/>
    </source>
</evidence>
<evidence type="ECO:0000256" key="1">
    <source>
        <dbReference type="SAM" id="MobiDB-lite"/>
    </source>
</evidence>
<dbReference type="EMBL" id="JASCZI010272107">
    <property type="protein sequence ID" value="MED6220226.1"/>
    <property type="molecule type" value="Genomic_DNA"/>
</dbReference>
<protein>
    <submittedName>
        <fullName evidence="2">Uncharacterized protein</fullName>
    </submittedName>
</protein>
<organism evidence="2 3">
    <name type="scientific">Stylosanthes scabra</name>
    <dbReference type="NCBI Taxonomy" id="79078"/>
    <lineage>
        <taxon>Eukaryota</taxon>
        <taxon>Viridiplantae</taxon>
        <taxon>Streptophyta</taxon>
        <taxon>Embryophyta</taxon>
        <taxon>Tracheophyta</taxon>
        <taxon>Spermatophyta</taxon>
        <taxon>Magnoliopsida</taxon>
        <taxon>eudicotyledons</taxon>
        <taxon>Gunneridae</taxon>
        <taxon>Pentapetalae</taxon>
        <taxon>rosids</taxon>
        <taxon>fabids</taxon>
        <taxon>Fabales</taxon>
        <taxon>Fabaceae</taxon>
        <taxon>Papilionoideae</taxon>
        <taxon>50 kb inversion clade</taxon>
        <taxon>dalbergioids sensu lato</taxon>
        <taxon>Dalbergieae</taxon>
        <taxon>Pterocarpus clade</taxon>
        <taxon>Stylosanthes</taxon>
    </lineage>
</organism>
<comment type="caution">
    <text evidence="2">The sequence shown here is derived from an EMBL/GenBank/DDBJ whole genome shotgun (WGS) entry which is preliminary data.</text>
</comment>
<keyword evidence="3" id="KW-1185">Reference proteome</keyword>
<accession>A0ABU6ZE44</accession>
<name>A0ABU6ZE44_9FABA</name>
<gene>
    <name evidence="2" type="ORF">PIB30_042877</name>
</gene>
<sequence>MLGLDLGMVLDSLPHLGVVSGESPRLGVVRAWIGRALGPGPRLGHAGARIGRGRFQRHFSRVFSGPKPILKHRLLYIDTKPRMLTFKRDWNCIVWSSVTRLIPTLVHRGQVDSTLKSLLLQASSIFFEENRKAIQTFHHLSGGELHFSRRINREGDHSNLLTVSLGSYFNPRWTTELRGTTPLLPSLKDSEKTSLVPPGRKQG</sequence>
<proteinExistence type="predicted"/>
<dbReference type="Proteomes" id="UP001341840">
    <property type="component" value="Unassembled WGS sequence"/>
</dbReference>
<feature type="region of interest" description="Disordered" evidence="1">
    <location>
        <begin position="184"/>
        <end position="203"/>
    </location>
</feature>
<evidence type="ECO:0000313" key="3">
    <source>
        <dbReference type="Proteomes" id="UP001341840"/>
    </source>
</evidence>